<evidence type="ECO:0000259" key="2">
    <source>
        <dbReference type="Pfam" id="PF07976"/>
    </source>
</evidence>
<feature type="domain" description="Phenol hydroxylase-like C-terminal dimerisation" evidence="2">
    <location>
        <begin position="11"/>
        <end position="41"/>
    </location>
</feature>
<organism evidence="3 4">
    <name type="scientific">Xanthomonas hydrangeae</name>
    <dbReference type="NCBI Taxonomy" id="2775159"/>
    <lineage>
        <taxon>Bacteria</taxon>
        <taxon>Pseudomonadati</taxon>
        <taxon>Pseudomonadota</taxon>
        <taxon>Gammaproteobacteria</taxon>
        <taxon>Lysobacterales</taxon>
        <taxon>Lysobacteraceae</taxon>
        <taxon>Xanthomonas</taxon>
    </lineage>
</organism>
<name>A0AAU0B8J4_9XANT</name>
<dbReference type="InterPro" id="IPR012941">
    <property type="entry name" value="Phe_hydrox_C_dim_dom"/>
</dbReference>
<evidence type="ECO:0000313" key="3">
    <source>
        <dbReference type="EMBL" id="WOB49395.1"/>
    </source>
</evidence>
<proteinExistence type="predicted"/>
<dbReference type="AlphaFoldDB" id="A0AAU0B8J4"/>
<dbReference type="EMBL" id="CP103836">
    <property type="protein sequence ID" value="WOB49395.1"/>
    <property type="molecule type" value="Genomic_DNA"/>
</dbReference>
<protein>
    <recommendedName>
        <fullName evidence="2">Phenol hydroxylase-like C-terminal dimerisation domain-containing protein</fullName>
    </recommendedName>
</protein>
<evidence type="ECO:0000256" key="1">
    <source>
        <dbReference type="ARBA" id="ARBA00023002"/>
    </source>
</evidence>
<dbReference type="InterPro" id="IPR038220">
    <property type="entry name" value="PHOX_C_sf"/>
</dbReference>
<keyword evidence="4" id="KW-1185">Reference proteome</keyword>
<accession>A0AAU0B8J4</accession>
<reference evidence="3 4" key="1">
    <citation type="submission" date="2022-08" db="EMBL/GenBank/DDBJ databases">
        <title>Whole genome sequencing-based tracing of a 2022 introduction and outbreak of Xanthomonas hortorum pv. pelargonii.</title>
        <authorList>
            <person name="Iruegas-Bocardo F."/>
            <person name="Weisberg A.K."/>
            <person name="Riutta E.R."/>
            <person name="Kilday K."/>
            <person name="Bonkowski J.C."/>
            <person name="Creswell T."/>
            <person name="Daughtrey M.L."/>
            <person name="Rane K."/>
            <person name="Grunwald N.J."/>
            <person name="Chang J.H."/>
            <person name="Putnam M.L."/>
        </authorList>
    </citation>
    <scope>NUCLEOTIDE SEQUENCE [LARGE SCALE GENOMIC DNA]</scope>
    <source>
        <strain evidence="3 4">22-323</strain>
    </source>
</reference>
<dbReference type="InterPro" id="IPR036249">
    <property type="entry name" value="Thioredoxin-like_sf"/>
</dbReference>
<dbReference type="GO" id="GO:0016491">
    <property type="term" value="F:oxidoreductase activity"/>
    <property type="evidence" value="ECO:0007669"/>
    <property type="project" value="UniProtKB-KW"/>
</dbReference>
<gene>
    <name evidence="3" type="ORF">NYR97_19695</name>
</gene>
<sequence length="55" mass="5801">MSAEPPYGLAAGDLVLVRPDGYVALTGSIEATQRITDYLHTAGVVAAEHAEFELI</sequence>
<dbReference type="Pfam" id="PF07976">
    <property type="entry name" value="Phe_hydrox_dim"/>
    <property type="match status" value="1"/>
</dbReference>
<dbReference type="Gene3D" id="3.40.30.20">
    <property type="match status" value="1"/>
</dbReference>
<dbReference type="Proteomes" id="UP001302716">
    <property type="component" value="Chromosome"/>
</dbReference>
<dbReference type="RefSeq" id="WP_316695358.1">
    <property type="nucleotide sequence ID" value="NZ_CP103836.1"/>
</dbReference>
<dbReference type="SUPFAM" id="SSF52833">
    <property type="entry name" value="Thioredoxin-like"/>
    <property type="match status" value="1"/>
</dbReference>
<keyword evidence="1" id="KW-0560">Oxidoreductase</keyword>
<evidence type="ECO:0000313" key="4">
    <source>
        <dbReference type="Proteomes" id="UP001302716"/>
    </source>
</evidence>